<dbReference type="PIRSF" id="PIRSF000429">
    <property type="entry name" value="Ac-CoA_Ac_transf"/>
    <property type="match status" value="1"/>
</dbReference>
<dbReference type="PROSITE" id="PS00098">
    <property type="entry name" value="THIOLASE_1"/>
    <property type="match status" value="1"/>
</dbReference>
<dbReference type="InterPro" id="IPR020610">
    <property type="entry name" value="Thiolase_AS"/>
</dbReference>
<dbReference type="KEGG" id="bhr:BH0109"/>
<reference evidence="9" key="1">
    <citation type="submission" date="2004-12" db="EMBL/GenBank/DDBJ databases">
        <title>The genome sequence of Borrelia hermsii and Borrelia turicatae: comparative analysis of two agents of endemic N. America relapsing fever.</title>
        <authorList>
            <person name="Porcella S.F."/>
            <person name="Raffel S.J."/>
            <person name="Schrumpf M.E."/>
            <person name="Montgomery B."/>
            <person name="Smith T."/>
            <person name="Schwan T.G."/>
        </authorList>
    </citation>
    <scope>NUCLEOTIDE SEQUENCE [LARGE SCALE GENOMIC DNA]</scope>
    <source>
        <strain evidence="9">HS1 / DAH</strain>
    </source>
</reference>
<comment type="similarity">
    <text evidence="1 5">Belongs to the thiolase-like superfamily. Thiolase family.</text>
</comment>
<feature type="active site" description="Proton acceptor" evidence="4">
    <location>
        <position position="388"/>
    </location>
</feature>
<name>A0AA34R3K6_BORHD</name>
<dbReference type="CDD" id="cd00751">
    <property type="entry name" value="thiolase"/>
    <property type="match status" value="1"/>
</dbReference>
<evidence type="ECO:0000256" key="5">
    <source>
        <dbReference type="RuleBase" id="RU003557"/>
    </source>
</evidence>
<protein>
    <submittedName>
        <fullName evidence="8">Acetyl-CoA acetyltransferase</fullName>
        <ecNumber evidence="8">2.3.1.9</ecNumber>
    </submittedName>
</protein>
<evidence type="ECO:0000256" key="4">
    <source>
        <dbReference type="PIRSR" id="PIRSR000429-1"/>
    </source>
</evidence>
<dbReference type="InterPro" id="IPR002155">
    <property type="entry name" value="Thiolase"/>
</dbReference>
<organism evidence="8 9">
    <name type="scientific">Borrelia hermsii (strain HS1 / DAH)</name>
    <dbReference type="NCBI Taxonomy" id="314723"/>
    <lineage>
        <taxon>Bacteria</taxon>
        <taxon>Pseudomonadati</taxon>
        <taxon>Spirochaetota</taxon>
        <taxon>Spirochaetia</taxon>
        <taxon>Spirochaetales</taxon>
        <taxon>Borreliaceae</taxon>
        <taxon>Borrelia</taxon>
    </lineage>
</organism>
<gene>
    <name evidence="8" type="ordered locus">BH0109</name>
</gene>
<dbReference type="NCBIfam" id="TIGR01930">
    <property type="entry name" value="AcCoA-C-Actrans"/>
    <property type="match status" value="1"/>
</dbReference>
<evidence type="ECO:0000256" key="3">
    <source>
        <dbReference type="ARBA" id="ARBA00023315"/>
    </source>
</evidence>
<evidence type="ECO:0000256" key="1">
    <source>
        <dbReference type="ARBA" id="ARBA00010982"/>
    </source>
</evidence>
<dbReference type="PROSITE" id="PS00099">
    <property type="entry name" value="THIOLASE_3"/>
    <property type="match status" value="1"/>
</dbReference>
<dbReference type="EMBL" id="CP000048">
    <property type="protein sequence ID" value="AAX16630.1"/>
    <property type="molecule type" value="Genomic_DNA"/>
</dbReference>
<dbReference type="SUPFAM" id="SSF53901">
    <property type="entry name" value="Thiolase-like"/>
    <property type="match status" value="2"/>
</dbReference>
<dbReference type="PROSITE" id="PS00737">
    <property type="entry name" value="THIOLASE_2"/>
    <property type="match status" value="1"/>
</dbReference>
<dbReference type="AlphaFoldDB" id="A0AA34R3K6"/>
<evidence type="ECO:0000259" key="7">
    <source>
        <dbReference type="Pfam" id="PF02803"/>
    </source>
</evidence>
<dbReference type="Proteomes" id="UP000008834">
    <property type="component" value="Chromosome"/>
</dbReference>
<accession>A0AA34R3K6</accession>
<dbReference type="EC" id="2.3.1.9" evidence="8"/>
<dbReference type="InterPro" id="IPR020613">
    <property type="entry name" value="Thiolase_CS"/>
</dbReference>
<dbReference type="Pfam" id="PF00108">
    <property type="entry name" value="Thiolase_N"/>
    <property type="match status" value="1"/>
</dbReference>
<evidence type="ECO:0000313" key="9">
    <source>
        <dbReference type="Proteomes" id="UP000008834"/>
    </source>
</evidence>
<keyword evidence="3 5" id="KW-0012">Acyltransferase</keyword>
<dbReference type="InterPro" id="IPR020615">
    <property type="entry name" value="Thiolase_acyl_enz_int_AS"/>
</dbReference>
<dbReference type="PANTHER" id="PTHR18919">
    <property type="entry name" value="ACETYL-COA C-ACYLTRANSFERASE"/>
    <property type="match status" value="1"/>
</dbReference>
<feature type="active site" description="Acyl-thioester intermediate" evidence="4">
    <location>
        <position position="90"/>
    </location>
</feature>
<dbReference type="Gene3D" id="3.40.47.10">
    <property type="match status" value="2"/>
</dbReference>
<dbReference type="InterPro" id="IPR016039">
    <property type="entry name" value="Thiolase-like"/>
</dbReference>
<feature type="domain" description="Thiolase N-terminal" evidence="6">
    <location>
        <begin position="8"/>
        <end position="268"/>
    </location>
</feature>
<evidence type="ECO:0000259" key="6">
    <source>
        <dbReference type="Pfam" id="PF00108"/>
    </source>
</evidence>
<evidence type="ECO:0000313" key="8">
    <source>
        <dbReference type="EMBL" id="AAX16630.1"/>
    </source>
</evidence>
<evidence type="ECO:0000256" key="2">
    <source>
        <dbReference type="ARBA" id="ARBA00022679"/>
    </source>
</evidence>
<dbReference type="PANTHER" id="PTHR18919:SF107">
    <property type="entry name" value="ACETYL-COA ACETYLTRANSFERASE, CYTOSOLIC"/>
    <property type="match status" value="1"/>
</dbReference>
<dbReference type="Pfam" id="PF02803">
    <property type="entry name" value="Thiolase_C"/>
    <property type="match status" value="1"/>
</dbReference>
<dbReference type="InterPro" id="IPR020617">
    <property type="entry name" value="Thiolase_C"/>
</dbReference>
<proteinExistence type="inferred from homology"/>
<keyword evidence="2 5" id="KW-0808">Transferase</keyword>
<dbReference type="GO" id="GO:0003985">
    <property type="term" value="F:acetyl-CoA C-acetyltransferase activity"/>
    <property type="evidence" value="ECO:0007669"/>
    <property type="project" value="UniProtKB-EC"/>
</dbReference>
<feature type="domain" description="Thiolase C-terminal" evidence="7">
    <location>
        <begin position="276"/>
        <end position="399"/>
    </location>
</feature>
<dbReference type="InterPro" id="IPR020616">
    <property type="entry name" value="Thiolase_N"/>
</dbReference>
<feature type="active site" description="Proton acceptor" evidence="4">
    <location>
        <position position="358"/>
    </location>
</feature>
<sequence length="401" mass="43020">MGFDMRKIAIIDGLRLPITKFGGALKGINIVDVSSDVVKALLGRNNIDRVDEVIIGNVISAGLGQNIARQIALKAGLGEITPAFTVNKVCGSGLKSLELAFNSIALGNSEIVLAGGVEDLSNAPYLLPRGVRFDGLKFGDFKIEDSIYKDALVDTPSSTVMGLTAENLAEMYEITREMQDQFAYNSHMKATAARDNGYFNDEIYPLSVFDRKTKLKRVICSDEEIRDSLSLEKLSSLKPVFKEGGTVTAGNSSSLDDGACFLILASEDFVCKTGVQPLAYVGGFKSVGLNPLHMGFGAFLAIEEIIGKFNLIPSEIDFIETNEAFAAQSLSVLKALRQKYDVQDSIINVNGGAIALGHPFSVSGARILLTLARLMRINNKSKGIASLCIGGGQGIAAFLYR</sequence>